<dbReference type="InterPro" id="IPR043210">
    <property type="entry name" value="CD44_antigen-like"/>
</dbReference>
<evidence type="ECO:0000256" key="11">
    <source>
        <dbReference type="SAM" id="Phobius"/>
    </source>
</evidence>
<evidence type="ECO:0000256" key="1">
    <source>
        <dbReference type="ARBA" id="ARBA00004167"/>
    </source>
</evidence>
<dbReference type="EMBL" id="WNTK01003572">
    <property type="protein sequence ID" value="KAG9465050.1"/>
    <property type="molecule type" value="Genomic_DNA"/>
</dbReference>
<name>A0A8J6BJZ2_ELECQ</name>
<feature type="compositionally biased region" description="Low complexity" evidence="10">
    <location>
        <begin position="216"/>
        <end position="228"/>
    </location>
</feature>
<gene>
    <name evidence="14" type="ORF">GDO78_019016</name>
</gene>
<evidence type="ECO:0000256" key="10">
    <source>
        <dbReference type="SAM" id="MobiDB-lite"/>
    </source>
</evidence>
<evidence type="ECO:0000256" key="3">
    <source>
        <dbReference type="ARBA" id="ARBA00022729"/>
    </source>
</evidence>
<evidence type="ECO:0000313" key="14">
    <source>
        <dbReference type="EMBL" id="KAG9465050.1"/>
    </source>
</evidence>
<evidence type="ECO:0000256" key="5">
    <source>
        <dbReference type="ARBA" id="ARBA00023136"/>
    </source>
</evidence>
<evidence type="ECO:0000313" key="15">
    <source>
        <dbReference type="Proteomes" id="UP000770717"/>
    </source>
</evidence>
<evidence type="ECO:0000256" key="6">
    <source>
        <dbReference type="ARBA" id="ARBA00023157"/>
    </source>
</evidence>
<keyword evidence="3 12" id="KW-0732">Signal</keyword>
<keyword evidence="7" id="KW-0675">Receptor</keyword>
<feature type="signal peptide" evidence="12">
    <location>
        <begin position="1"/>
        <end position="25"/>
    </location>
</feature>
<evidence type="ECO:0000256" key="12">
    <source>
        <dbReference type="SAM" id="SignalP"/>
    </source>
</evidence>
<dbReference type="PANTHER" id="PTHR10225">
    <property type="entry name" value="HYALURONAN RECEPTOR"/>
    <property type="match status" value="1"/>
</dbReference>
<dbReference type="InterPro" id="IPR016186">
    <property type="entry name" value="C-type_lectin-like/link_sf"/>
</dbReference>
<feature type="domain" description="Link" evidence="13">
    <location>
        <begin position="40"/>
        <end position="131"/>
    </location>
</feature>
<evidence type="ECO:0000256" key="7">
    <source>
        <dbReference type="ARBA" id="ARBA00023170"/>
    </source>
</evidence>
<evidence type="ECO:0000256" key="2">
    <source>
        <dbReference type="ARBA" id="ARBA00022692"/>
    </source>
</evidence>
<keyword evidence="5 11" id="KW-0472">Membrane</keyword>
<keyword evidence="4 11" id="KW-1133">Transmembrane helix</keyword>
<evidence type="ECO:0000259" key="13">
    <source>
        <dbReference type="PROSITE" id="PS50963"/>
    </source>
</evidence>
<dbReference type="InterPro" id="IPR000538">
    <property type="entry name" value="Link_dom"/>
</dbReference>
<feature type="chain" id="PRO_5035307895" description="Link domain-containing protein" evidence="12">
    <location>
        <begin position="26"/>
        <end position="272"/>
    </location>
</feature>
<dbReference type="SUPFAM" id="SSF56436">
    <property type="entry name" value="C-type lectin-like"/>
    <property type="match status" value="1"/>
</dbReference>
<feature type="disulfide bond" evidence="9">
    <location>
        <begin position="86"/>
        <end position="107"/>
    </location>
</feature>
<evidence type="ECO:0000256" key="9">
    <source>
        <dbReference type="PROSITE-ProRule" id="PRU00323"/>
    </source>
</evidence>
<dbReference type="SMART" id="SM00445">
    <property type="entry name" value="LINK"/>
    <property type="match status" value="1"/>
</dbReference>
<dbReference type="Pfam" id="PF00193">
    <property type="entry name" value="Xlink"/>
    <property type="match status" value="1"/>
</dbReference>
<comment type="caution">
    <text evidence="14">The sequence shown here is derived from an EMBL/GenBank/DDBJ whole genome shotgun (WGS) entry which is preliminary data.</text>
</comment>
<feature type="region of interest" description="Disordered" evidence="10">
    <location>
        <begin position="216"/>
        <end position="236"/>
    </location>
</feature>
<dbReference type="OrthoDB" id="8952307at2759"/>
<dbReference type="PROSITE" id="PS01241">
    <property type="entry name" value="LINK_1"/>
    <property type="match status" value="1"/>
</dbReference>
<feature type="transmembrane region" description="Helical" evidence="11">
    <location>
        <begin position="242"/>
        <end position="270"/>
    </location>
</feature>
<comment type="caution">
    <text evidence="9">Lacks conserved residue(s) required for the propagation of feature annotation.</text>
</comment>
<dbReference type="GO" id="GO:0005540">
    <property type="term" value="F:hyaluronic acid binding"/>
    <property type="evidence" value="ECO:0007669"/>
    <property type="project" value="InterPro"/>
</dbReference>
<sequence length="272" mass="30296">MMSQHFGAVVVLLSFSLGRYYSVSSIDVKDLKQSKCRFAGVDLVEYQDSAKKFNYTMAESACQALGLQLASKAQVEKAHGYGYETCNYGWVLEKHGVIPRIQNNKNCGQNKTGVLTWKVDLKQPFTAYCFNVSDTRINSCKPELMVTQPQSTVVMPTTGSNMASTALKTETPTVLKTETQTVLKTETQTVPSLPSRPPVKTTLLYTTLRTTVQPTRRDTTPMMTTDQTQKQENPMPQRNERVAFGGLPTTLLILALLFFIVAVVLAICYIKR</sequence>
<dbReference type="Proteomes" id="UP000770717">
    <property type="component" value="Unassembled WGS sequence"/>
</dbReference>
<dbReference type="Gene3D" id="3.10.100.10">
    <property type="entry name" value="Mannose-Binding Protein A, subunit A"/>
    <property type="match status" value="1"/>
</dbReference>
<keyword evidence="8" id="KW-0325">Glycoprotein</keyword>
<dbReference type="PROSITE" id="PS50963">
    <property type="entry name" value="LINK_2"/>
    <property type="match status" value="1"/>
</dbReference>
<dbReference type="AlphaFoldDB" id="A0A8J6BJZ2"/>
<dbReference type="InterPro" id="IPR016187">
    <property type="entry name" value="CTDL_fold"/>
</dbReference>
<keyword evidence="15" id="KW-1185">Reference proteome</keyword>
<evidence type="ECO:0000256" key="4">
    <source>
        <dbReference type="ARBA" id="ARBA00022989"/>
    </source>
</evidence>
<dbReference type="GO" id="GO:0004888">
    <property type="term" value="F:transmembrane signaling receptor activity"/>
    <property type="evidence" value="ECO:0007669"/>
    <property type="project" value="TreeGrafter"/>
</dbReference>
<keyword evidence="6 9" id="KW-1015">Disulfide bond</keyword>
<protein>
    <recommendedName>
        <fullName evidence="13">Link domain-containing protein</fullName>
    </recommendedName>
</protein>
<proteinExistence type="predicted"/>
<comment type="subcellular location">
    <subcellularLocation>
        <location evidence="1">Membrane</location>
        <topology evidence="1">Single-pass membrane protein</topology>
    </subcellularLocation>
</comment>
<evidence type="ECO:0000256" key="8">
    <source>
        <dbReference type="ARBA" id="ARBA00023180"/>
    </source>
</evidence>
<dbReference type="GO" id="GO:0007155">
    <property type="term" value="P:cell adhesion"/>
    <property type="evidence" value="ECO:0007669"/>
    <property type="project" value="InterPro"/>
</dbReference>
<keyword evidence="2 11" id="KW-0812">Transmembrane</keyword>
<organism evidence="14 15">
    <name type="scientific">Eleutherodactylus coqui</name>
    <name type="common">Puerto Rican coqui</name>
    <dbReference type="NCBI Taxonomy" id="57060"/>
    <lineage>
        <taxon>Eukaryota</taxon>
        <taxon>Metazoa</taxon>
        <taxon>Chordata</taxon>
        <taxon>Craniata</taxon>
        <taxon>Vertebrata</taxon>
        <taxon>Euteleostomi</taxon>
        <taxon>Amphibia</taxon>
        <taxon>Batrachia</taxon>
        <taxon>Anura</taxon>
        <taxon>Neobatrachia</taxon>
        <taxon>Hyloidea</taxon>
        <taxon>Eleutherodactylidae</taxon>
        <taxon>Eleutherodactylinae</taxon>
        <taxon>Eleutherodactylus</taxon>
        <taxon>Eleutherodactylus</taxon>
    </lineage>
</organism>
<dbReference type="GO" id="GO:0005886">
    <property type="term" value="C:plasma membrane"/>
    <property type="evidence" value="ECO:0007669"/>
    <property type="project" value="TreeGrafter"/>
</dbReference>
<dbReference type="PANTHER" id="PTHR10225:SF2">
    <property type="entry name" value="LYMPHATIC VESSEL ENDOTHELIAL HYALURONIC ACID RECEPTOR 1"/>
    <property type="match status" value="1"/>
</dbReference>
<accession>A0A8J6BJZ2</accession>
<reference evidence="14" key="1">
    <citation type="thesis" date="2020" institute="ProQuest LLC" country="789 East Eisenhower Parkway, Ann Arbor, MI, USA">
        <title>Comparative Genomics and Chromosome Evolution.</title>
        <authorList>
            <person name="Mudd A.B."/>
        </authorList>
    </citation>
    <scope>NUCLEOTIDE SEQUENCE</scope>
    <source>
        <strain evidence="14">HN-11 Male</strain>
        <tissue evidence="14">Kidney and liver</tissue>
    </source>
</reference>